<evidence type="ECO:0000313" key="2">
    <source>
        <dbReference type="Proteomes" id="UP000339249"/>
    </source>
</evidence>
<accession>A0A4U9D9F4</accession>
<reference evidence="1 2" key="1">
    <citation type="submission" date="2019-04" db="EMBL/GenBank/DDBJ databases">
        <authorList>
            <consortium name="Pathogen Informatics"/>
        </authorList>
    </citation>
    <scope>NUCLEOTIDE SEQUENCE [LARGE SCALE GENOMIC DNA]</scope>
    <source>
        <strain evidence="1 2">NCTC9185</strain>
    </source>
</reference>
<dbReference type="EMBL" id="CABDVU010000001">
    <property type="protein sequence ID" value="VTN15280.1"/>
    <property type="molecule type" value="Genomic_DNA"/>
</dbReference>
<name>A0A4U9D9F4_RAOTE</name>
<proteinExistence type="predicted"/>
<evidence type="ECO:0000313" key="1">
    <source>
        <dbReference type="EMBL" id="VTN15280.1"/>
    </source>
</evidence>
<organism evidence="1 2">
    <name type="scientific">Raoultella terrigena</name>
    <name type="common">Klebsiella terrigena</name>
    <dbReference type="NCBI Taxonomy" id="577"/>
    <lineage>
        <taxon>Bacteria</taxon>
        <taxon>Pseudomonadati</taxon>
        <taxon>Pseudomonadota</taxon>
        <taxon>Gammaproteobacteria</taxon>
        <taxon>Enterobacterales</taxon>
        <taxon>Enterobacteriaceae</taxon>
        <taxon>Klebsiella/Raoultella group</taxon>
        <taxon>Raoultella</taxon>
    </lineage>
</organism>
<sequence length="50" mass="5506">MNRKPPRGLDAFIEGMTLHFVTDSTPLSKEAIRLMVGRWPGGVAPPKICL</sequence>
<dbReference type="AlphaFoldDB" id="A0A4U9D9F4"/>
<protein>
    <submittedName>
        <fullName evidence="1">Uncharacterized protein</fullName>
    </submittedName>
</protein>
<gene>
    <name evidence="1" type="ORF">NCTC9185_07365</name>
</gene>
<dbReference type="Proteomes" id="UP000339249">
    <property type="component" value="Unassembled WGS sequence"/>
</dbReference>